<dbReference type="Gene3D" id="3.40.190.10">
    <property type="entry name" value="Periplasmic binding protein-like II"/>
    <property type="match status" value="2"/>
</dbReference>
<dbReference type="PANTHER" id="PTHR35936:SF17">
    <property type="entry name" value="ARGININE-BINDING EXTRACELLULAR PROTEIN ARTP"/>
    <property type="match status" value="1"/>
</dbReference>
<keyword evidence="1 2" id="KW-0732">Signal</keyword>
<keyword evidence="5" id="KW-1185">Reference proteome</keyword>
<feature type="signal peptide" evidence="2">
    <location>
        <begin position="1"/>
        <end position="34"/>
    </location>
</feature>
<dbReference type="PANTHER" id="PTHR35936">
    <property type="entry name" value="MEMBRANE-BOUND LYTIC MUREIN TRANSGLYCOSYLASE F"/>
    <property type="match status" value="1"/>
</dbReference>
<dbReference type="SMART" id="SM00062">
    <property type="entry name" value="PBPb"/>
    <property type="match status" value="1"/>
</dbReference>
<feature type="domain" description="Solute-binding protein family 3/N-terminal" evidence="3">
    <location>
        <begin position="70"/>
        <end position="302"/>
    </location>
</feature>
<protein>
    <submittedName>
        <fullName evidence="4">ABC transporter substrate-binding protein</fullName>
    </submittedName>
</protein>
<accession>A0A0U3P2H8</accession>
<dbReference type="EMBL" id="CP013068">
    <property type="protein sequence ID" value="ALV26021.1"/>
    <property type="molecule type" value="Genomic_DNA"/>
</dbReference>
<dbReference type="KEGG" id="pphr:APZ00_02145"/>
<name>A0A0U3P2H8_9HYPH</name>
<evidence type="ECO:0000256" key="2">
    <source>
        <dbReference type="SAM" id="SignalP"/>
    </source>
</evidence>
<reference evidence="4 5" key="1">
    <citation type="submission" date="2015-10" db="EMBL/GenBank/DDBJ databases">
        <title>The world's first case of liver abscess caused by Pannonibacter phragmitetus.</title>
        <authorList>
            <person name="Ming D."/>
            <person name="Wang M."/>
            <person name="Zhou Y."/>
            <person name="Jiang T."/>
            <person name="Hu S."/>
        </authorList>
    </citation>
    <scope>NUCLEOTIDE SEQUENCE [LARGE SCALE GENOMIC DNA]</scope>
    <source>
        <strain evidence="4 5">31801</strain>
    </source>
</reference>
<proteinExistence type="predicted"/>
<dbReference type="STRING" id="121719.APZ00_02145"/>
<dbReference type="eggNOG" id="COG0834">
    <property type="taxonomic scope" value="Bacteria"/>
</dbReference>
<evidence type="ECO:0000256" key="1">
    <source>
        <dbReference type="ARBA" id="ARBA00022729"/>
    </source>
</evidence>
<feature type="chain" id="PRO_5006842744" evidence="2">
    <location>
        <begin position="35"/>
        <end position="319"/>
    </location>
</feature>
<dbReference type="Proteomes" id="UP000064921">
    <property type="component" value="Chromosome"/>
</dbReference>
<dbReference type="Pfam" id="PF00497">
    <property type="entry name" value="SBP_bac_3"/>
    <property type="match status" value="1"/>
</dbReference>
<dbReference type="AlphaFoldDB" id="A0A0U3P2H8"/>
<dbReference type="InterPro" id="IPR001638">
    <property type="entry name" value="Solute-binding_3/MltF_N"/>
</dbReference>
<evidence type="ECO:0000259" key="3">
    <source>
        <dbReference type="SMART" id="SM00062"/>
    </source>
</evidence>
<gene>
    <name evidence="4" type="ORF">APZ00_02145</name>
</gene>
<evidence type="ECO:0000313" key="5">
    <source>
        <dbReference type="Proteomes" id="UP000064921"/>
    </source>
</evidence>
<dbReference type="CDD" id="cd01004">
    <property type="entry name" value="PBP2_MidA_like"/>
    <property type="match status" value="1"/>
</dbReference>
<evidence type="ECO:0000313" key="4">
    <source>
        <dbReference type="EMBL" id="ALV26021.1"/>
    </source>
</evidence>
<sequence length="319" mass="34375">MPNHGAFRMKHLLTLTAVGLSLGLSLAVQLPALAAGPDLSPEQAGRIRAEKVPEAIALIPKDYKFVTPGKLTVAHTAARLPFGTFATDNETVIGSEPDLAQLVADSLGLELESVGVAWADWPLGIVSGKYDAVVSNVTVTEERKEKYDFSTYRRDDLGFWVANASDIKEITQPEHVAGKKIIVGSGTNQEQVLLRWIEENKAKGLPDTEVQYHDDDAVRELTLQSGRADAYLGPNVLAAFEAQLKGTTRLVGNIPGGWPLTAEIAVVTRKDSGLADAVTAAVNAQIKNGNYQKYLARWNNTAEAISESRTNPPGLPKKN</sequence>
<organism evidence="4 5">
    <name type="scientific">Pannonibacter phragmitetus</name>
    <dbReference type="NCBI Taxonomy" id="121719"/>
    <lineage>
        <taxon>Bacteria</taxon>
        <taxon>Pseudomonadati</taxon>
        <taxon>Pseudomonadota</taxon>
        <taxon>Alphaproteobacteria</taxon>
        <taxon>Hyphomicrobiales</taxon>
        <taxon>Stappiaceae</taxon>
        <taxon>Pannonibacter</taxon>
    </lineage>
</organism>
<dbReference type="SUPFAM" id="SSF53850">
    <property type="entry name" value="Periplasmic binding protein-like II"/>
    <property type="match status" value="1"/>
</dbReference>